<proteinExistence type="predicted"/>
<reference evidence="2 3" key="1">
    <citation type="submission" date="2024-01" db="EMBL/GenBank/DDBJ databases">
        <title>Whole genome of Chryseobacterium arthrosphaerae NNCa 2741.</title>
        <authorList>
            <person name="Boriskina E.V."/>
            <person name="Gordinskaya N.A."/>
            <person name="Kropotov V.S."/>
            <person name="Alekseeva A.E."/>
            <person name="Makhova M.A."/>
            <person name="Kryazhev D.V."/>
            <person name="Shkurkina I.S."/>
        </authorList>
    </citation>
    <scope>NUCLEOTIDE SEQUENCE [LARGE SCALE GENOMIC DNA]</scope>
    <source>
        <strain evidence="2 3">NNCa 2741</strain>
    </source>
</reference>
<dbReference type="Pfam" id="PF09588">
    <property type="entry name" value="YqaJ"/>
    <property type="match status" value="1"/>
</dbReference>
<evidence type="ECO:0000313" key="2">
    <source>
        <dbReference type="EMBL" id="MEE6130229.1"/>
    </source>
</evidence>
<dbReference type="RefSeq" id="WP_330937584.1">
    <property type="nucleotide sequence ID" value="NZ_JAZGJU010000082.1"/>
</dbReference>
<dbReference type="InterPro" id="IPR051703">
    <property type="entry name" value="NF-kappa-B_Signaling_Reg"/>
</dbReference>
<dbReference type="Proteomes" id="UP001350005">
    <property type="component" value="Unassembled WGS sequence"/>
</dbReference>
<keyword evidence="3" id="KW-1185">Reference proteome</keyword>
<name>A0ABU7R667_9FLAO</name>
<evidence type="ECO:0000259" key="1">
    <source>
        <dbReference type="Pfam" id="PF09588"/>
    </source>
</evidence>
<dbReference type="Gene3D" id="3.90.320.10">
    <property type="match status" value="1"/>
</dbReference>
<dbReference type="PANTHER" id="PTHR46609">
    <property type="entry name" value="EXONUCLEASE, PHAGE-TYPE/RECB, C-TERMINAL DOMAIN-CONTAINING PROTEIN"/>
    <property type="match status" value="1"/>
</dbReference>
<sequence length="240" mass="28015">MLNKINIPDIEVLRAEHEAALASMEQKSEAEIKREEWLKSRVGKFTSSELGRLMTYEDDIYELPKGALTYIEEKVLEIMTDGKSVNQYTNESMERGNEKELEAIEVFEKRFDVICYATGSDQQFIEFNSSFGGTPDGFIDTDDIIEVKCPNSKTHLFRINNIRNLEDFKKHEKGIYWQIQGNLLATGRKRCFFIDYDDRFIDPQLQLFVIQIHRNEYDIGKAIIRLDLAEKVKQQLLNIK</sequence>
<accession>A0ABU7R667</accession>
<dbReference type="InterPro" id="IPR011335">
    <property type="entry name" value="Restrct_endonuc-II-like"/>
</dbReference>
<comment type="caution">
    <text evidence="2">The sequence shown here is derived from an EMBL/GenBank/DDBJ whole genome shotgun (WGS) entry which is preliminary data.</text>
</comment>
<dbReference type="PANTHER" id="PTHR46609:SF8">
    <property type="entry name" value="YQAJ VIRAL RECOMBINASE DOMAIN-CONTAINING PROTEIN"/>
    <property type="match status" value="1"/>
</dbReference>
<organism evidence="2 3">
    <name type="scientific">Chryseobacterium arthrosphaerae</name>
    <dbReference type="NCBI Taxonomy" id="651561"/>
    <lineage>
        <taxon>Bacteria</taxon>
        <taxon>Pseudomonadati</taxon>
        <taxon>Bacteroidota</taxon>
        <taxon>Flavobacteriia</taxon>
        <taxon>Flavobacteriales</taxon>
        <taxon>Weeksellaceae</taxon>
        <taxon>Chryseobacterium group</taxon>
        <taxon>Chryseobacterium</taxon>
    </lineage>
</organism>
<dbReference type="EMBL" id="JAZGJU010000082">
    <property type="protein sequence ID" value="MEE6130229.1"/>
    <property type="molecule type" value="Genomic_DNA"/>
</dbReference>
<dbReference type="InterPro" id="IPR011604">
    <property type="entry name" value="PDDEXK-like_dom_sf"/>
</dbReference>
<feature type="domain" description="YqaJ viral recombinase" evidence="1">
    <location>
        <begin position="36"/>
        <end position="188"/>
    </location>
</feature>
<gene>
    <name evidence="2" type="ORF">V2E39_22715</name>
</gene>
<protein>
    <submittedName>
        <fullName evidence="2">YqaJ viral recombinase family protein</fullName>
    </submittedName>
</protein>
<dbReference type="InterPro" id="IPR019080">
    <property type="entry name" value="YqaJ_viral_recombinase"/>
</dbReference>
<dbReference type="SUPFAM" id="SSF52980">
    <property type="entry name" value="Restriction endonuclease-like"/>
    <property type="match status" value="1"/>
</dbReference>
<evidence type="ECO:0000313" key="3">
    <source>
        <dbReference type="Proteomes" id="UP001350005"/>
    </source>
</evidence>